<evidence type="ECO:0000313" key="2">
    <source>
        <dbReference type="EMBL" id="SSX20116.1"/>
    </source>
</evidence>
<organism evidence="2">
    <name type="scientific">Culicoides sonorensis</name>
    <name type="common">Biting midge</name>
    <dbReference type="NCBI Taxonomy" id="179676"/>
    <lineage>
        <taxon>Eukaryota</taxon>
        <taxon>Metazoa</taxon>
        <taxon>Ecdysozoa</taxon>
        <taxon>Arthropoda</taxon>
        <taxon>Hexapoda</taxon>
        <taxon>Insecta</taxon>
        <taxon>Pterygota</taxon>
        <taxon>Neoptera</taxon>
        <taxon>Endopterygota</taxon>
        <taxon>Diptera</taxon>
        <taxon>Nematocera</taxon>
        <taxon>Chironomoidea</taxon>
        <taxon>Ceratopogonidae</taxon>
        <taxon>Ceratopogoninae</taxon>
        <taxon>Culicoides</taxon>
        <taxon>Monoculicoides</taxon>
    </lineage>
</organism>
<name>A0A336LPW9_CULSO</name>
<dbReference type="Pfam" id="PF00341">
    <property type="entry name" value="PDGF"/>
    <property type="match status" value="1"/>
</dbReference>
<protein>
    <submittedName>
        <fullName evidence="2">CSON000546 protein</fullName>
    </submittedName>
</protein>
<dbReference type="GO" id="GO:0008083">
    <property type="term" value="F:growth factor activity"/>
    <property type="evidence" value="ECO:0007669"/>
    <property type="project" value="InterPro"/>
</dbReference>
<dbReference type="Gene3D" id="2.10.90.10">
    <property type="entry name" value="Cystine-knot cytokines"/>
    <property type="match status" value="1"/>
</dbReference>
<accession>A0A336LPW9</accession>
<dbReference type="OMA" id="PQCTILH"/>
<dbReference type="PANTHER" id="PTHR21719">
    <property type="entry name" value="FI06402P-RELATED"/>
    <property type="match status" value="1"/>
</dbReference>
<dbReference type="EMBL" id="UFQT01000108">
    <property type="protein sequence ID" value="SSX20116.1"/>
    <property type="molecule type" value="Genomic_DNA"/>
</dbReference>
<dbReference type="VEuPathDB" id="VectorBase:CSON000546"/>
<reference evidence="2" key="1">
    <citation type="submission" date="2018-07" db="EMBL/GenBank/DDBJ databases">
        <authorList>
            <person name="Quirk P.G."/>
            <person name="Krulwich T.A."/>
        </authorList>
    </citation>
    <scope>NUCLEOTIDE SEQUENCE</scope>
</reference>
<dbReference type="SUPFAM" id="SSF57501">
    <property type="entry name" value="Cystine-knot cytokines"/>
    <property type="match status" value="1"/>
</dbReference>
<feature type="domain" description="Platelet-derived growth factor (PDGF) family profile" evidence="1">
    <location>
        <begin position="35"/>
        <end position="110"/>
    </location>
</feature>
<dbReference type="PROSITE" id="PS50278">
    <property type="entry name" value="PDGF_2"/>
    <property type="match status" value="1"/>
</dbReference>
<dbReference type="AlphaFoldDB" id="A0A336LPW9"/>
<sequence>MHVESQQVNRKETWDVHYRRNMMESRCKDPKPQVFPSSTDPSRSYVPRCTVLHRCSDDTACCPSADKTCVANTTELIELEFIVTFLNNTNRRLYETFLNHTSCHCVTKPKYSSSLRNVPVSLIQPKRCDCPRIFTEILQENGDCKCECSSHECQVKRKGQEHFSLEERSCISRGLCNKPRCNYGHYVSKEGRCPRLEEKFESRNQQSQSRLY</sequence>
<proteinExistence type="predicted"/>
<dbReference type="InterPro" id="IPR029034">
    <property type="entry name" value="Cystine-knot_cytokine"/>
</dbReference>
<dbReference type="GO" id="GO:0016020">
    <property type="term" value="C:membrane"/>
    <property type="evidence" value="ECO:0007669"/>
    <property type="project" value="InterPro"/>
</dbReference>
<evidence type="ECO:0000259" key="1">
    <source>
        <dbReference type="PROSITE" id="PS50278"/>
    </source>
</evidence>
<dbReference type="InterPro" id="IPR000072">
    <property type="entry name" value="PDGF/VEGF_dom"/>
</dbReference>
<dbReference type="PANTHER" id="PTHR21719:SF1">
    <property type="entry name" value="FI06402P-RELATED"/>
    <property type="match status" value="1"/>
</dbReference>
<dbReference type="GO" id="GO:0035099">
    <property type="term" value="P:hemocyte migration"/>
    <property type="evidence" value="ECO:0007669"/>
    <property type="project" value="TreeGrafter"/>
</dbReference>
<gene>
    <name evidence="2" type="primary">CSON000546</name>
</gene>